<reference evidence="10 11" key="1">
    <citation type="journal article" date="2021" name="Comput. Struct. Biotechnol. J.">
        <title>De novo genome assembly of the potent medicinal plant Rehmannia glutinosa using nanopore technology.</title>
        <authorList>
            <person name="Ma L."/>
            <person name="Dong C."/>
            <person name="Song C."/>
            <person name="Wang X."/>
            <person name="Zheng X."/>
            <person name="Niu Y."/>
            <person name="Chen S."/>
            <person name="Feng W."/>
        </authorList>
    </citation>
    <scope>NUCLEOTIDE SEQUENCE [LARGE SCALE GENOMIC DNA]</scope>
    <source>
        <strain evidence="10">DH-2019</strain>
    </source>
</reference>
<dbReference type="SMART" id="SM00360">
    <property type="entry name" value="RRM"/>
    <property type="match status" value="1"/>
</dbReference>
<dbReference type="EMBL" id="JABTTQ020000009">
    <property type="protein sequence ID" value="KAK6149502.1"/>
    <property type="molecule type" value="Genomic_DNA"/>
</dbReference>
<evidence type="ECO:0000256" key="1">
    <source>
        <dbReference type="ARBA" id="ARBA00004123"/>
    </source>
</evidence>
<dbReference type="InterPro" id="IPR034201">
    <property type="entry name" value="RNPS1_RRM"/>
</dbReference>
<feature type="compositionally biased region" description="Basic residues" evidence="7">
    <location>
        <begin position="311"/>
        <end position="324"/>
    </location>
</feature>
<feature type="compositionally biased region" description="Basic and acidic residues" evidence="7">
    <location>
        <begin position="140"/>
        <end position="167"/>
    </location>
</feature>
<keyword evidence="11" id="KW-1185">Reference proteome</keyword>
<keyword evidence="2" id="KW-0507">mRNA processing</keyword>
<evidence type="ECO:0000259" key="9">
    <source>
        <dbReference type="PROSITE" id="PS50102"/>
    </source>
</evidence>
<gene>
    <name evidence="10" type="ORF">DH2020_017027</name>
</gene>
<feature type="compositionally biased region" description="Basic and acidic residues" evidence="7">
    <location>
        <begin position="198"/>
        <end position="216"/>
    </location>
</feature>
<dbReference type="CDD" id="cd12365">
    <property type="entry name" value="RRM_RNPS1"/>
    <property type="match status" value="1"/>
</dbReference>
<evidence type="ECO:0000256" key="8">
    <source>
        <dbReference type="SAM" id="SignalP"/>
    </source>
</evidence>
<evidence type="ECO:0000256" key="5">
    <source>
        <dbReference type="ARBA" id="ARBA00023242"/>
    </source>
</evidence>
<dbReference type="PANTHER" id="PTHR15481:SF0">
    <property type="entry name" value="LD23870P-RELATED"/>
    <property type="match status" value="1"/>
</dbReference>
<keyword evidence="3 6" id="KW-0694">RNA-binding</keyword>
<dbReference type="PANTHER" id="PTHR15481">
    <property type="entry name" value="RIBONUCLEIC ACID BINDING PROTEIN S1"/>
    <property type="match status" value="1"/>
</dbReference>
<dbReference type="InterPro" id="IPR035979">
    <property type="entry name" value="RBD_domain_sf"/>
</dbReference>
<evidence type="ECO:0000256" key="3">
    <source>
        <dbReference type="ARBA" id="ARBA00022884"/>
    </source>
</evidence>
<feature type="compositionally biased region" description="Pro residues" evidence="7">
    <location>
        <begin position="24"/>
        <end position="38"/>
    </location>
</feature>
<feature type="compositionally biased region" description="Low complexity" evidence="7">
    <location>
        <begin position="325"/>
        <end position="334"/>
    </location>
</feature>
<name>A0ABR0WT19_REHGL</name>
<feature type="signal peptide" evidence="8">
    <location>
        <begin position="1"/>
        <end position="18"/>
    </location>
</feature>
<feature type="compositionally biased region" description="Basic residues" evidence="7">
    <location>
        <begin position="279"/>
        <end position="303"/>
    </location>
</feature>
<dbReference type="Gene3D" id="3.30.70.330">
    <property type="match status" value="1"/>
</dbReference>
<feature type="compositionally biased region" description="Basic residues" evidence="7">
    <location>
        <begin position="238"/>
        <end position="270"/>
    </location>
</feature>
<evidence type="ECO:0000313" key="11">
    <source>
        <dbReference type="Proteomes" id="UP001318860"/>
    </source>
</evidence>
<feature type="domain" description="RRM" evidence="9">
    <location>
        <begin position="46"/>
        <end position="124"/>
    </location>
</feature>
<dbReference type="PROSITE" id="PS50102">
    <property type="entry name" value="RRM"/>
    <property type="match status" value="1"/>
</dbReference>
<keyword evidence="5" id="KW-0539">Nucleus</keyword>
<sequence>MLLTIFSFHWVLCSPAEGVKRGRSPPPQTKKTSPPPRKASPIPESLVLHVDQLSRNVNENHLKEIFGNFGEVVNVRLAIDHAVNLPKGFAYVEFKSRADAEKAQLHMDGAQIDGKVVRAKFTLPERKKVASPPKAVATTSRRDAPKSEDAAADGDKDGPKRPREVSPRRKPLSPPRRRSPFARRGSPRREQGSPPPRRHADSPVRRRADSPYRRGDSPPPRRRPASPVRGRSPLSPPRRFRSPPRLRASPRRIRGSPVRRRSPPPPRRRDRFYACSSPRRVRSPPRRSPIGRRRSRSPVRRPVRSPSRSPSPRRGRGPPARRGRLSSSSSSPSPRRFDNQGILLDTVIDIVVYHLKLDSWQLDVRNGRPLITGQKYMAPSRLWE</sequence>
<comment type="caution">
    <text evidence="10">The sequence shown here is derived from an EMBL/GenBank/DDBJ whole genome shotgun (WGS) entry which is preliminary data.</text>
</comment>
<dbReference type="InterPro" id="IPR012677">
    <property type="entry name" value="Nucleotide-bd_a/b_plait_sf"/>
</dbReference>
<accession>A0ABR0WT19</accession>
<dbReference type="Pfam" id="PF00076">
    <property type="entry name" value="RRM_1"/>
    <property type="match status" value="1"/>
</dbReference>
<keyword evidence="8" id="KW-0732">Signal</keyword>
<evidence type="ECO:0000313" key="10">
    <source>
        <dbReference type="EMBL" id="KAK6149502.1"/>
    </source>
</evidence>
<proteinExistence type="predicted"/>
<feature type="compositionally biased region" description="Basic residues" evidence="7">
    <location>
        <begin position="168"/>
        <end position="181"/>
    </location>
</feature>
<dbReference type="InterPro" id="IPR000504">
    <property type="entry name" value="RRM_dom"/>
</dbReference>
<protein>
    <recommendedName>
        <fullName evidence="9">RRM domain-containing protein</fullName>
    </recommendedName>
</protein>
<dbReference type="SUPFAM" id="SSF54928">
    <property type="entry name" value="RNA-binding domain, RBD"/>
    <property type="match status" value="1"/>
</dbReference>
<organism evidence="10 11">
    <name type="scientific">Rehmannia glutinosa</name>
    <name type="common">Chinese foxglove</name>
    <dbReference type="NCBI Taxonomy" id="99300"/>
    <lineage>
        <taxon>Eukaryota</taxon>
        <taxon>Viridiplantae</taxon>
        <taxon>Streptophyta</taxon>
        <taxon>Embryophyta</taxon>
        <taxon>Tracheophyta</taxon>
        <taxon>Spermatophyta</taxon>
        <taxon>Magnoliopsida</taxon>
        <taxon>eudicotyledons</taxon>
        <taxon>Gunneridae</taxon>
        <taxon>Pentapetalae</taxon>
        <taxon>asterids</taxon>
        <taxon>lamiids</taxon>
        <taxon>Lamiales</taxon>
        <taxon>Orobanchaceae</taxon>
        <taxon>Rehmannieae</taxon>
        <taxon>Rehmannia</taxon>
    </lineage>
</organism>
<dbReference type="Proteomes" id="UP001318860">
    <property type="component" value="Unassembled WGS sequence"/>
</dbReference>
<evidence type="ECO:0000256" key="4">
    <source>
        <dbReference type="ARBA" id="ARBA00023187"/>
    </source>
</evidence>
<feature type="region of interest" description="Disordered" evidence="7">
    <location>
        <begin position="124"/>
        <end position="338"/>
    </location>
</feature>
<keyword evidence="4" id="KW-0508">mRNA splicing</keyword>
<evidence type="ECO:0000256" key="7">
    <source>
        <dbReference type="SAM" id="MobiDB-lite"/>
    </source>
</evidence>
<feature type="chain" id="PRO_5046419780" description="RRM domain-containing protein" evidence="8">
    <location>
        <begin position="19"/>
        <end position="384"/>
    </location>
</feature>
<feature type="region of interest" description="Disordered" evidence="7">
    <location>
        <begin position="19"/>
        <end position="42"/>
    </location>
</feature>
<evidence type="ECO:0000256" key="2">
    <source>
        <dbReference type="ARBA" id="ARBA00022664"/>
    </source>
</evidence>
<evidence type="ECO:0000256" key="6">
    <source>
        <dbReference type="PROSITE-ProRule" id="PRU00176"/>
    </source>
</evidence>
<comment type="subcellular location">
    <subcellularLocation>
        <location evidence="1">Nucleus</location>
    </subcellularLocation>
</comment>